<dbReference type="CDD" id="cd01043">
    <property type="entry name" value="DPS"/>
    <property type="match status" value="1"/>
</dbReference>
<gene>
    <name evidence="4" type="ORF">V0U35_05475</name>
</gene>
<dbReference type="InterPro" id="IPR023188">
    <property type="entry name" value="DPS_DNA-bd_CS"/>
</dbReference>
<dbReference type="PRINTS" id="PR01346">
    <property type="entry name" value="HELNAPAPROT"/>
</dbReference>
<dbReference type="Pfam" id="PF00210">
    <property type="entry name" value="Ferritin"/>
    <property type="match status" value="1"/>
</dbReference>
<dbReference type="Gene3D" id="1.20.1260.10">
    <property type="match status" value="1"/>
</dbReference>
<dbReference type="PANTHER" id="PTHR42932:SF3">
    <property type="entry name" value="DNA PROTECTION DURING STARVATION PROTEIN"/>
    <property type="match status" value="1"/>
</dbReference>
<proteinExistence type="inferred from homology"/>
<comment type="caution">
    <text evidence="4">The sequence shown here is derived from an EMBL/GenBank/DDBJ whole genome shotgun (WGS) entry which is preliminary data.</text>
</comment>
<dbReference type="Proteomes" id="UP001310692">
    <property type="component" value="Unassembled WGS sequence"/>
</dbReference>
<dbReference type="InterPro" id="IPR002177">
    <property type="entry name" value="DPS_DNA-bd"/>
</dbReference>
<evidence type="ECO:0000256" key="2">
    <source>
        <dbReference type="RuleBase" id="RU003875"/>
    </source>
</evidence>
<dbReference type="SUPFAM" id="SSF47240">
    <property type="entry name" value="Ferritin-like"/>
    <property type="match status" value="1"/>
</dbReference>
<accession>A0ABU7LX75</accession>
<name>A0ABU7LX75_9PROT</name>
<dbReference type="PIRSF" id="PIRSF005900">
    <property type="entry name" value="Dps"/>
    <property type="match status" value="1"/>
</dbReference>
<sequence length="155" mass="17020">MSINMGLSEEQRGTMADAVTAVLADTYALYFKTHAYHWNVTGPRFHDLHTLFETQYNELWTATDEIAERVRALGPKAPNSYAAMAKAASLDSDAEATKADDMIADLMKGHEAVVATIRKALELADEHGDEATADVLAPRINAHEKTAWMLRSTLG</sequence>
<dbReference type="InterPro" id="IPR012347">
    <property type="entry name" value="Ferritin-like"/>
</dbReference>
<dbReference type="InterPro" id="IPR008331">
    <property type="entry name" value="Ferritin_DPS_dom"/>
</dbReference>
<evidence type="ECO:0000259" key="3">
    <source>
        <dbReference type="Pfam" id="PF00210"/>
    </source>
</evidence>
<dbReference type="PROSITE" id="PS00818">
    <property type="entry name" value="DPS_1"/>
    <property type="match status" value="1"/>
</dbReference>
<dbReference type="EMBL" id="JAZDRO010000002">
    <property type="protein sequence ID" value="MEE2566124.1"/>
    <property type="molecule type" value="Genomic_DNA"/>
</dbReference>
<evidence type="ECO:0000256" key="1">
    <source>
        <dbReference type="ARBA" id="ARBA00009497"/>
    </source>
</evidence>
<dbReference type="PANTHER" id="PTHR42932">
    <property type="entry name" value="GENERAL STRESS PROTEIN 20U"/>
    <property type="match status" value="1"/>
</dbReference>
<evidence type="ECO:0000313" key="4">
    <source>
        <dbReference type="EMBL" id="MEE2566124.1"/>
    </source>
</evidence>
<dbReference type="RefSeq" id="WP_330195665.1">
    <property type="nucleotide sequence ID" value="NZ_JAZDRO010000002.1"/>
</dbReference>
<feature type="domain" description="Ferritin/DPS" evidence="3">
    <location>
        <begin position="19"/>
        <end position="154"/>
    </location>
</feature>
<keyword evidence="5" id="KW-1185">Reference proteome</keyword>
<evidence type="ECO:0000313" key="5">
    <source>
        <dbReference type="Proteomes" id="UP001310692"/>
    </source>
</evidence>
<organism evidence="4 5">
    <name type="scientific">Hyphobacterium marinum</name>
    <dbReference type="NCBI Taxonomy" id="3116574"/>
    <lineage>
        <taxon>Bacteria</taxon>
        <taxon>Pseudomonadati</taxon>
        <taxon>Pseudomonadota</taxon>
        <taxon>Alphaproteobacteria</taxon>
        <taxon>Maricaulales</taxon>
        <taxon>Maricaulaceae</taxon>
        <taxon>Hyphobacterium</taxon>
    </lineage>
</organism>
<comment type="similarity">
    <text evidence="1 2">Belongs to the Dps family.</text>
</comment>
<protein>
    <submittedName>
        <fullName evidence="4">Dps family protein</fullName>
    </submittedName>
</protein>
<dbReference type="InterPro" id="IPR009078">
    <property type="entry name" value="Ferritin-like_SF"/>
</dbReference>
<reference evidence="4 5" key="1">
    <citation type="submission" date="2024-01" db="EMBL/GenBank/DDBJ databases">
        <title>Hyphobacterium bacterium isolated from marine sediment.</title>
        <authorList>
            <person name="Zhao S."/>
        </authorList>
    </citation>
    <scope>NUCLEOTIDE SEQUENCE [LARGE SCALE GENOMIC DNA]</scope>
    <source>
        <strain evidence="4 5">Y60-23</strain>
    </source>
</reference>